<dbReference type="SUPFAM" id="SSF51905">
    <property type="entry name" value="FAD/NAD(P)-binding domain"/>
    <property type="match status" value="1"/>
</dbReference>
<dbReference type="EMBL" id="KN880553">
    <property type="protein sequence ID" value="KIY66467.1"/>
    <property type="molecule type" value="Genomic_DNA"/>
</dbReference>
<name>A0A0D7B7K3_9AGAR</name>
<reference evidence="1 2" key="1">
    <citation type="journal article" date="2015" name="Fungal Genet. Biol.">
        <title>Evolution of novel wood decay mechanisms in Agaricales revealed by the genome sequences of Fistulina hepatica and Cylindrobasidium torrendii.</title>
        <authorList>
            <person name="Floudas D."/>
            <person name="Held B.W."/>
            <person name="Riley R."/>
            <person name="Nagy L.G."/>
            <person name="Koehler G."/>
            <person name="Ransdell A.S."/>
            <person name="Younus H."/>
            <person name="Chow J."/>
            <person name="Chiniquy J."/>
            <person name="Lipzen A."/>
            <person name="Tritt A."/>
            <person name="Sun H."/>
            <person name="Haridas S."/>
            <person name="LaButti K."/>
            <person name="Ohm R.A."/>
            <person name="Kues U."/>
            <person name="Blanchette R.A."/>
            <person name="Grigoriev I.V."/>
            <person name="Minto R.E."/>
            <person name="Hibbett D.S."/>
        </authorList>
    </citation>
    <scope>NUCLEOTIDE SEQUENCE [LARGE SCALE GENOMIC DNA]</scope>
    <source>
        <strain evidence="1 2">FP15055 ss-10</strain>
    </source>
</reference>
<dbReference type="InterPro" id="IPR036188">
    <property type="entry name" value="FAD/NAD-bd_sf"/>
</dbReference>
<gene>
    <name evidence="1" type="ORF">CYLTODRAFT_411806</name>
</gene>
<evidence type="ECO:0000313" key="1">
    <source>
        <dbReference type="EMBL" id="KIY66467.1"/>
    </source>
</evidence>
<keyword evidence="2" id="KW-1185">Reference proteome</keyword>
<evidence type="ECO:0008006" key="3">
    <source>
        <dbReference type="Google" id="ProtNLM"/>
    </source>
</evidence>
<accession>A0A0D7B7K3</accession>
<proteinExistence type="predicted"/>
<sequence>MSYTVAAVCAVVASVLYLAFPVLWEAARKRNMAKYTAYYDLKTLGHSRETSSKIPGTAVVCGGSIAGLLTARACHDHFERVVIIEPEAWLSTDEGRQTEALNQTSKRARIIQYDVYHGFHSLIYRAMANFFPDFDNAAAASGIKVDRTDMDYRISGVSPPSAPKFYGGNTPKRLWSSRRGLETLLRRLVLDTKAYPNIEQFVGSVLNNATGAAQAGHKWLPALGFAQDLQIQSYNPRAVYGSMTMRVPSSFWDSLSHMPDNARGPAAGPVPLPQWLFDFLDKLHEVEDTLAFQKIRQNADPSSLLPYEKCARLPENFVALGDANCRVNPIYGQGFAKVVNGVSSLNTLLEQGRFERALPRDFGRKFFNMQAPKIEPLWTNPKLFDTVPVPGESDNQMYKFKRRYIANLRKLAFKDEQAKLAMYRTSMMLDSATIDYFHPALIIKVFWQWMTSTA</sequence>
<dbReference type="Proteomes" id="UP000054007">
    <property type="component" value="Unassembled WGS sequence"/>
</dbReference>
<organism evidence="1 2">
    <name type="scientific">Cylindrobasidium torrendii FP15055 ss-10</name>
    <dbReference type="NCBI Taxonomy" id="1314674"/>
    <lineage>
        <taxon>Eukaryota</taxon>
        <taxon>Fungi</taxon>
        <taxon>Dikarya</taxon>
        <taxon>Basidiomycota</taxon>
        <taxon>Agaricomycotina</taxon>
        <taxon>Agaricomycetes</taxon>
        <taxon>Agaricomycetidae</taxon>
        <taxon>Agaricales</taxon>
        <taxon>Marasmiineae</taxon>
        <taxon>Physalacriaceae</taxon>
        <taxon>Cylindrobasidium</taxon>
    </lineage>
</organism>
<protein>
    <recommendedName>
        <fullName evidence="3">FAD/NAD(P)-binding domain-containing protein</fullName>
    </recommendedName>
</protein>
<dbReference type="AlphaFoldDB" id="A0A0D7B7K3"/>
<dbReference type="OrthoDB" id="10051892at2759"/>
<evidence type="ECO:0000313" key="2">
    <source>
        <dbReference type="Proteomes" id="UP000054007"/>
    </source>
</evidence>